<sequence length="122" mass="13521">MKQLFRALTFGIIALSAAPALAGDVRILDAEASRNGMFWRFTVTLAHADEGWDHYASGWDILTRNGRVLATRELMHPHDPTKPFTRSITGVDIPDGIRTVYIRGICSEAGPSKTLFKLILPQ</sequence>
<keyword evidence="1" id="KW-0732">Signal</keyword>
<name>A0A2T0WZG5_9RHOB</name>
<evidence type="ECO:0000313" key="2">
    <source>
        <dbReference type="EMBL" id="PRY92102.1"/>
    </source>
</evidence>
<dbReference type="EMBL" id="PVTQ01000002">
    <property type="protein sequence ID" value="PRY92102.1"/>
    <property type="molecule type" value="Genomic_DNA"/>
</dbReference>
<proteinExistence type="predicted"/>
<dbReference type="Proteomes" id="UP000238392">
    <property type="component" value="Unassembled WGS sequence"/>
</dbReference>
<protein>
    <submittedName>
        <fullName evidence="2">Uncharacterized protein</fullName>
    </submittedName>
</protein>
<feature type="chain" id="PRO_5015400684" evidence="1">
    <location>
        <begin position="23"/>
        <end position="122"/>
    </location>
</feature>
<evidence type="ECO:0000256" key="1">
    <source>
        <dbReference type="SAM" id="SignalP"/>
    </source>
</evidence>
<dbReference type="AlphaFoldDB" id="A0A2T0WZG5"/>
<comment type="caution">
    <text evidence="2">The sequence shown here is derived from an EMBL/GenBank/DDBJ whole genome shotgun (WGS) entry which is preliminary data.</text>
</comment>
<gene>
    <name evidence="2" type="ORF">CLV74_10213</name>
</gene>
<keyword evidence="3" id="KW-1185">Reference proteome</keyword>
<accession>A0A2T0WZG5</accession>
<feature type="signal peptide" evidence="1">
    <location>
        <begin position="1"/>
        <end position="22"/>
    </location>
</feature>
<dbReference type="RefSeq" id="WP_106262641.1">
    <property type="nucleotide sequence ID" value="NZ_PVTQ01000002.1"/>
</dbReference>
<evidence type="ECO:0000313" key="3">
    <source>
        <dbReference type="Proteomes" id="UP000238392"/>
    </source>
</evidence>
<dbReference type="OrthoDB" id="573055at2"/>
<reference evidence="2 3" key="1">
    <citation type="submission" date="2018-03" db="EMBL/GenBank/DDBJ databases">
        <title>Genomic Encyclopedia of Archaeal and Bacterial Type Strains, Phase II (KMG-II): from individual species to whole genera.</title>
        <authorList>
            <person name="Goeker M."/>
        </authorList>
    </citation>
    <scope>NUCLEOTIDE SEQUENCE [LARGE SCALE GENOMIC DNA]</scope>
    <source>
        <strain evidence="2 3">DSM 100212</strain>
    </source>
</reference>
<organism evidence="2 3">
    <name type="scientific">Donghicola tyrosinivorans</name>
    <dbReference type="NCBI Taxonomy" id="1652492"/>
    <lineage>
        <taxon>Bacteria</taxon>
        <taxon>Pseudomonadati</taxon>
        <taxon>Pseudomonadota</taxon>
        <taxon>Alphaproteobacteria</taxon>
        <taxon>Rhodobacterales</taxon>
        <taxon>Roseobacteraceae</taxon>
        <taxon>Donghicola</taxon>
    </lineage>
</organism>